<dbReference type="PANTHER" id="PTHR34978:SF3">
    <property type="entry name" value="SLR0241 PROTEIN"/>
    <property type="match status" value="1"/>
</dbReference>
<dbReference type="Pfam" id="PF05569">
    <property type="entry name" value="Peptidase_M56"/>
    <property type="match status" value="1"/>
</dbReference>
<keyword evidence="4" id="KW-1185">Reference proteome</keyword>
<organism evidence="3 4">
    <name type="scientific">Paenibacillus oryzae</name>
    <dbReference type="NCBI Taxonomy" id="1844972"/>
    <lineage>
        <taxon>Bacteria</taxon>
        <taxon>Bacillati</taxon>
        <taxon>Bacillota</taxon>
        <taxon>Bacilli</taxon>
        <taxon>Bacillales</taxon>
        <taxon>Paenibacillaceae</taxon>
        <taxon>Paenibacillus</taxon>
    </lineage>
</organism>
<keyword evidence="1" id="KW-1133">Transmembrane helix</keyword>
<dbReference type="Proteomes" id="UP000092024">
    <property type="component" value="Unassembled WGS sequence"/>
</dbReference>
<feature type="transmembrane region" description="Helical" evidence="1">
    <location>
        <begin position="41"/>
        <end position="62"/>
    </location>
</feature>
<evidence type="ECO:0000313" key="4">
    <source>
        <dbReference type="Proteomes" id="UP000092024"/>
    </source>
</evidence>
<dbReference type="RefSeq" id="WP_068684349.1">
    <property type="nucleotide sequence ID" value="NZ_LYPA01000064.1"/>
</dbReference>
<feature type="domain" description="Peptidase M56" evidence="2">
    <location>
        <begin position="11"/>
        <end position="330"/>
    </location>
</feature>
<dbReference type="InterPro" id="IPR052173">
    <property type="entry name" value="Beta-lactam_resp_regulator"/>
</dbReference>
<evidence type="ECO:0000313" key="3">
    <source>
        <dbReference type="EMBL" id="OBR65053.1"/>
    </source>
</evidence>
<proteinExistence type="predicted"/>
<dbReference type="Gene3D" id="3.30.2010.10">
    <property type="entry name" value="Metalloproteases ('zincins'), catalytic domain"/>
    <property type="match status" value="1"/>
</dbReference>
<name>A0A1A5YHM8_9BACL</name>
<feature type="transmembrane region" description="Helical" evidence="1">
    <location>
        <begin position="129"/>
        <end position="154"/>
    </location>
</feature>
<feature type="transmembrane region" description="Helical" evidence="1">
    <location>
        <begin position="6"/>
        <end position="29"/>
    </location>
</feature>
<evidence type="ECO:0000256" key="1">
    <source>
        <dbReference type="SAM" id="Phobius"/>
    </source>
</evidence>
<feature type="transmembrane region" description="Helical" evidence="1">
    <location>
        <begin position="242"/>
        <end position="264"/>
    </location>
</feature>
<reference evidence="3 4" key="1">
    <citation type="submission" date="2016-05" db="EMBL/GenBank/DDBJ databases">
        <title>Paenibacillus oryzae. sp. nov., isolated from the rice root.</title>
        <authorList>
            <person name="Zhang J."/>
            <person name="Zhang X."/>
        </authorList>
    </citation>
    <scope>NUCLEOTIDE SEQUENCE [LARGE SCALE GENOMIC DNA]</scope>
    <source>
        <strain evidence="3 4">1DrF-4</strain>
    </source>
</reference>
<sequence>MVEGAFKWFLYSTLGGSITILAVLAAIALFRHRFSARVRHVLWLVVLIRLLLPAFPSSPFSLMQLTNIDMRQVLSFSSSGSDEAIPVSPVMQQPAASLEERSEQAEEGVTSLAQPGGEWTLEAEKKTNVVLGLFAWLWLAGVMTFFAVIIRHGLRLKQMFKGMRPVEASSLTDIMEECRSKLGIKGEIRLYTGGAVTSGPFIYGVFRPKVYIPEALCRSLSGTQLRHVLMHELAHRKRYDVLWNWLGSVAIAIHWMNPLVWLAIHKMKADRELACDACVLNALDPREVLSYGQTILEVLKTFASRQEQGQAIGLYGAGARKQLERRLIMIKGYKKGSYKLTAASILCVIAICAGTLTNAATPDNSRPDGSLLDSRLAENVVLFEPSGSRTYNNLEKAIAMADFSFKVPEVLPDVYSFESASLSMVQNRDGEEKLNRIRIAFRSIGGEKNNWSFTAELGGPGIEQAYSAMEENEKFKAEETNAIRDASTTAEAALKLSKQTEHINGIDVLKAEISRGKVNYVQYFWMDEDIQYRMGPFGKEDGTIVRELVSSMKKPELPLSKPLVNENLLNAAIYDTDDVWRGVDALGFTPKLPIQVLNHYMATDAAYTSMVNFGYANDKTELDKRVLSIGYALPEAEASNGEADEETDGIQKFSFKQTKSNTIIQELKNSGAASFERIDGQRFTAPVSVVRLGGQEVFRTEPYKIDGALSSPDETDFVSYFWQEGEALFQVRFVGDGGSAMEDIVTALIRQRPIE</sequence>
<keyword evidence="1" id="KW-0812">Transmembrane</keyword>
<protein>
    <recommendedName>
        <fullName evidence="2">Peptidase M56 domain-containing protein</fullName>
    </recommendedName>
</protein>
<dbReference type="STRING" id="1844972.A7K91_05695"/>
<dbReference type="PANTHER" id="PTHR34978">
    <property type="entry name" value="POSSIBLE SENSOR-TRANSDUCER PROTEIN BLAR"/>
    <property type="match status" value="1"/>
</dbReference>
<evidence type="ECO:0000259" key="2">
    <source>
        <dbReference type="Pfam" id="PF05569"/>
    </source>
</evidence>
<dbReference type="AlphaFoldDB" id="A0A1A5YHM8"/>
<dbReference type="EMBL" id="LYPA01000064">
    <property type="protein sequence ID" value="OBR65053.1"/>
    <property type="molecule type" value="Genomic_DNA"/>
</dbReference>
<comment type="caution">
    <text evidence="3">The sequence shown here is derived from an EMBL/GenBank/DDBJ whole genome shotgun (WGS) entry which is preliminary data.</text>
</comment>
<dbReference type="InterPro" id="IPR008756">
    <property type="entry name" value="Peptidase_M56"/>
</dbReference>
<accession>A0A1A5YHM8</accession>
<gene>
    <name evidence="3" type="ORF">A7K91_05695</name>
</gene>
<dbReference type="OrthoDB" id="9762883at2"/>
<dbReference type="CDD" id="cd07341">
    <property type="entry name" value="M56_BlaR1_MecR1_like"/>
    <property type="match status" value="1"/>
</dbReference>
<keyword evidence="1" id="KW-0472">Membrane</keyword>